<comment type="caution">
    <text evidence="3">The sequence shown here is derived from an EMBL/GenBank/DDBJ whole genome shotgun (WGS) entry which is preliminary data.</text>
</comment>
<evidence type="ECO:0000313" key="4">
    <source>
        <dbReference type="Proteomes" id="UP001596398"/>
    </source>
</evidence>
<dbReference type="Pfam" id="PF26262">
    <property type="entry name" value="DUF8066"/>
    <property type="match status" value="1"/>
</dbReference>
<sequence>MAPDPDGRTLLVAGGVLAALLLVYSVVIAGQLALWFALVPPVAFLYLFWRLVRAHERLAAAMAGDADSPERGTGAGTETEQS</sequence>
<dbReference type="RefSeq" id="WP_276235378.1">
    <property type="nucleotide sequence ID" value="NZ_CP119802.1"/>
</dbReference>
<feature type="transmembrane region" description="Helical" evidence="2">
    <location>
        <begin position="33"/>
        <end position="52"/>
    </location>
</feature>
<feature type="region of interest" description="Disordered" evidence="1">
    <location>
        <begin position="62"/>
        <end position="82"/>
    </location>
</feature>
<feature type="transmembrane region" description="Helical" evidence="2">
    <location>
        <begin position="9"/>
        <end position="27"/>
    </location>
</feature>
<proteinExistence type="predicted"/>
<protein>
    <submittedName>
        <fullName evidence="3">Uncharacterized protein</fullName>
    </submittedName>
</protein>
<organism evidence="3 4">
    <name type="scientific">Halosegnis marinus</name>
    <dbReference type="NCBI Taxonomy" id="3034023"/>
    <lineage>
        <taxon>Archaea</taxon>
        <taxon>Methanobacteriati</taxon>
        <taxon>Methanobacteriota</taxon>
        <taxon>Stenosarchaea group</taxon>
        <taxon>Halobacteria</taxon>
        <taxon>Halobacteriales</taxon>
        <taxon>Natronomonadaceae</taxon>
        <taxon>Halosegnis</taxon>
    </lineage>
</organism>
<evidence type="ECO:0000313" key="3">
    <source>
        <dbReference type="EMBL" id="MFC7234376.1"/>
    </source>
</evidence>
<dbReference type="GeneID" id="79266044"/>
<keyword evidence="2" id="KW-0472">Membrane</keyword>
<keyword evidence="2" id="KW-0812">Transmembrane</keyword>
<dbReference type="AlphaFoldDB" id="A0ABD5ZLH1"/>
<evidence type="ECO:0000256" key="1">
    <source>
        <dbReference type="SAM" id="MobiDB-lite"/>
    </source>
</evidence>
<name>A0ABD5ZLH1_9EURY</name>
<dbReference type="InterPro" id="IPR058379">
    <property type="entry name" value="DUF8066"/>
</dbReference>
<keyword evidence="2" id="KW-1133">Transmembrane helix</keyword>
<gene>
    <name evidence="3" type="ORF">ACFQJ4_03500</name>
</gene>
<accession>A0ABD5ZLH1</accession>
<reference evidence="3 4" key="1">
    <citation type="journal article" date="2019" name="Int. J. Syst. Evol. Microbiol.">
        <title>The Global Catalogue of Microorganisms (GCM) 10K type strain sequencing project: providing services to taxonomists for standard genome sequencing and annotation.</title>
        <authorList>
            <consortium name="The Broad Institute Genomics Platform"/>
            <consortium name="The Broad Institute Genome Sequencing Center for Infectious Disease"/>
            <person name="Wu L."/>
            <person name="Ma J."/>
        </authorList>
    </citation>
    <scope>NUCLEOTIDE SEQUENCE [LARGE SCALE GENOMIC DNA]</scope>
    <source>
        <strain evidence="3 4">DT85</strain>
    </source>
</reference>
<evidence type="ECO:0000256" key="2">
    <source>
        <dbReference type="SAM" id="Phobius"/>
    </source>
</evidence>
<keyword evidence="4" id="KW-1185">Reference proteome</keyword>
<dbReference type="Proteomes" id="UP001596398">
    <property type="component" value="Unassembled WGS sequence"/>
</dbReference>
<dbReference type="EMBL" id="JBHTAP010000001">
    <property type="protein sequence ID" value="MFC7234376.1"/>
    <property type="molecule type" value="Genomic_DNA"/>
</dbReference>